<dbReference type="EMBL" id="RBZP01000004">
    <property type="protein sequence ID" value="RKQ34331.1"/>
    <property type="molecule type" value="Genomic_DNA"/>
</dbReference>
<evidence type="ECO:0000313" key="1">
    <source>
        <dbReference type="EMBL" id="RKQ34331.1"/>
    </source>
</evidence>
<protein>
    <submittedName>
        <fullName evidence="1">Uncharacterized protein</fullName>
    </submittedName>
</protein>
<keyword evidence="2" id="KW-1185">Reference proteome</keyword>
<gene>
    <name evidence="1" type="ORF">D8M06_08120</name>
</gene>
<dbReference type="RefSeq" id="WP_121203894.1">
    <property type="nucleotide sequence ID" value="NZ_RBZP01000004.1"/>
</dbReference>
<proteinExistence type="predicted"/>
<evidence type="ECO:0000313" key="2">
    <source>
        <dbReference type="Proteomes" id="UP000269301"/>
    </source>
</evidence>
<sequence length="88" mass="10675">MKNINSPEELYKELETLNKENKISRFSVPGKGRFTLVYEEREKTIKEEVDEDEELKRMIQESRREYKEGKYKSTSEIIKSMFNEDYLK</sequence>
<dbReference type="PROSITE" id="PS50330">
    <property type="entry name" value="UIM"/>
    <property type="match status" value="1"/>
</dbReference>
<dbReference type="Proteomes" id="UP000269301">
    <property type="component" value="Unassembled WGS sequence"/>
</dbReference>
<dbReference type="InterPro" id="IPR003903">
    <property type="entry name" value="UIM_dom"/>
</dbReference>
<dbReference type="OrthoDB" id="1808132at2"/>
<accession>A0A495A4B7</accession>
<reference evidence="1 2" key="1">
    <citation type="journal article" date="2016" name="Int. J. Syst. Evol. Microbiol.">
        <title>Oceanobacillus halophilus sp. nov., a novel moderately halophilic bacterium from a hypersaline lake.</title>
        <authorList>
            <person name="Amoozegar M.A."/>
            <person name="Bagheri M."/>
            <person name="Makhdoumi A."/>
            <person name="Nikou M.M."/>
            <person name="Fazeli S.A.S."/>
            <person name="Schumann P."/>
            <person name="Sproer C."/>
            <person name="Sanchez-Porro C."/>
            <person name="Ventosa A."/>
        </authorList>
    </citation>
    <scope>NUCLEOTIDE SEQUENCE [LARGE SCALE GENOMIC DNA]</scope>
    <source>
        <strain evidence="1 2">DSM 23996</strain>
    </source>
</reference>
<comment type="caution">
    <text evidence="1">The sequence shown here is derived from an EMBL/GenBank/DDBJ whole genome shotgun (WGS) entry which is preliminary data.</text>
</comment>
<organism evidence="1 2">
    <name type="scientific">Oceanobacillus halophilus</name>
    <dbReference type="NCBI Taxonomy" id="930130"/>
    <lineage>
        <taxon>Bacteria</taxon>
        <taxon>Bacillati</taxon>
        <taxon>Bacillota</taxon>
        <taxon>Bacilli</taxon>
        <taxon>Bacillales</taxon>
        <taxon>Bacillaceae</taxon>
        <taxon>Oceanobacillus</taxon>
    </lineage>
</organism>
<dbReference type="AlphaFoldDB" id="A0A495A4B7"/>
<name>A0A495A4B7_9BACI</name>